<keyword evidence="2" id="KW-0677">Repeat</keyword>
<accession>B9T027</accession>
<evidence type="ECO:0000256" key="2">
    <source>
        <dbReference type="ARBA" id="ARBA00022737"/>
    </source>
</evidence>
<dbReference type="Pfam" id="PF01535">
    <property type="entry name" value="PPR"/>
    <property type="match status" value="1"/>
</dbReference>
<evidence type="ECO:0000313" key="4">
    <source>
        <dbReference type="EMBL" id="EEF30799.1"/>
    </source>
</evidence>
<feature type="repeat" description="PPR" evidence="3">
    <location>
        <begin position="184"/>
        <end position="218"/>
    </location>
</feature>
<dbReference type="EMBL" id="EQ974293">
    <property type="protein sequence ID" value="EEF30799.1"/>
    <property type="molecule type" value="Genomic_DNA"/>
</dbReference>
<feature type="repeat" description="PPR" evidence="3">
    <location>
        <begin position="149"/>
        <end position="183"/>
    </location>
</feature>
<dbReference type="Gene3D" id="1.25.40.10">
    <property type="entry name" value="Tetratricopeptide repeat domain"/>
    <property type="match status" value="1"/>
</dbReference>
<sequence>MELTKLSTVLNTDTRLGSRNELMGSSLFYSTTPTSSQKWFRERGKDNLNQLYRRISPVGDPKVSIVPILDQWIEEGKSVNKDQLQVFIKELRYCKRYTHALEISMWMSDKRYFALTSRDVAIRLDLMSKVLGIEQAEKYFENVPQKLKVLEVYNALLNCYAYAKSVDKAEAVMQNMRDLGFAGKTLTYNVMLNLHYQTGNFKKLEALMLEMEENGIAYDRFTLGIQLSAYAAICDIQRMEKIMSRMESDANVVTDWCNYAIVANGYRKAGLMDKALEMLKKSEGLITGKKRSSAYNFLLT</sequence>
<evidence type="ECO:0000256" key="1">
    <source>
        <dbReference type="ARBA" id="ARBA00007626"/>
    </source>
</evidence>
<dbReference type="Proteomes" id="UP000008311">
    <property type="component" value="Unassembled WGS sequence"/>
</dbReference>
<evidence type="ECO:0000256" key="3">
    <source>
        <dbReference type="PROSITE-ProRule" id="PRU00708"/>
    </source>
</evidence>
<dbReference type="InterPro" id="IPR002885">
    <property type="entry name" value="PPR_rpt"/>
</dbReference>
<comment type="similarity">
    <text evidence="1">Belongs to the PPR family. P subfamily.</text>
</comment>
<dbReference type="InterPro" id="IPR011990">
    <property type="entry name" value="TPR-like_helical_dom_sf"/>
</dbReference>
<reference evidence="5" key="1">
    <citation type="journal article" date="2010" name="Nat. Biotechnol.">
        <title>Draft genome sequence of the oilseed species Ricinus communis.</title>
        <authorList>
            <person name="Chan A.P."/>
            <person name="Crabtree J."/>
            <person name="Zhao Q."/>
            <person name="Lorenzi H."/>
            <person name="Orvis J."/>
            <person name="Puiu D."/>
            <person name="Melake-Berhan A."/>
            <person name="Jones K.M."/>
            <person name="Redman J."/>
            <person name="Chen G."/>
            <person name="Cahoon E.B."/>
            <person name="Gedil M."/>
            <person name="Stanke M."/>
            <person name="Haas B.J."/>
            <person name="Wortman J.R."/>
            <person name="Fraser-Liggett C.M."/>
            <person name="Ravel J."/>
            <person name="Rabinowicz P.D."/>
        </authorList>
    </citation>
    <scope>NUCLEOTIDE SEQUENCE [LARGE SCALE GENOMIC DNA]</scope>
    <source>
        <strain evidence="5">cv. Hale</strain>
    </source>
</reference>
<proteinExistence type="inferred from homology"/>
<name>B9T027_RICCO</name>
<dbReference type="eggNOG" id="KOG4197">
    <property type="taxonomic scope" value="Eukaryota"/>
</dbReference>
<dbReference type="InParanoid" id="B9T027"/>
<dbReference type="PROSITE" id="PS51375">
    <property type="entry name" value="PPR"/>
    <property type="match status" value="2"/>
</dbReference>
<dbReference type="STRING" id="3988.B9T027"/>
<organism evidence="4 5">
    <name type="scientific">Ricinus communis</name>
    <name type="common">Castor bean</name>
    <dbReference type="NCBI Taxonomy" id="3988"/>
    <lineage>
        <taxon>Eukaryota</taxon>
        <taxon>Viridiplantae</taxon>
        <taxon>Streptophyta</taxon>
        <taxon>Embryophyta</taxon>
        <taxon>Tracheophyta</taxon>
        <taxon>Spermatophyta</taxon>
        <taxon>Magnoliopsida</taxon>
        <taxon>eudicotyledons</taxon>
        <taxon>Gunneridae</taxon>
        <taxon>Pentapetalae</taxon>
        <taxon>rosids</taxon>
        <taxon>fabids</taxon>
        <taxon>Malpighiales</taxon>
        <taxon>Euphorbiaceae</taxon>
        <taxon>Acalyphoideae</taxon>
        <taxon>Acalypheae</taxon>
        <taxon>Ricinus</taxon>
    </lineage>
</organism>
<keyword evidence="5" id="KW-1185">Reference proteome</keyword>
<dbReference type="AlphaFoldDB" id="B9T027"/>
<dbReference type="GO" id="GO:0003729">
    <property type="term" value="F:mRNA binding"/>
    <property type="evidence" value="ECO:0007669"/>
    <property type="project" value="UniProtKB-ARBA"/>
</dbReference>
<evidence type="ECO:0000313" key="5">
    <source>
        <dbReference type="Proteomes" id="UP000008311"/>
    </source>
</evidence>
<dbReference type="PANTHER" id="PTHR45717:SF28">
    <property type="entry name" value="PENTACOTRIPEPTIDE-REPEAT REGION OF PRORP DOMAIN-CONTAINING PROTEIN"/>
    <property type="match status" value="1"/>
</dbReference>
<dbReference type="PANTHER" id="PTHR45717">
    <property type="entry name" value="OS12G0527900 PROTEIN"/>
    <property type="match status" value="1"/>
</dbReference>
<protein>
    <submittedName>
        <fullName evidence="4">Pentatricopeptide repeat-containing protein, putative</fullName>
    </submittedName>
</protein>
<gene>
    <name evidence="4" type="ORF">RCOM_0037330</name>
</gene>
<dbReference type="Pfam" id="PF13812">
    <property type="entry name" value="PPR_3"/>
    <property type="match status" value="1"/>
</dbReference>
<dbReference type="NCBIfam" id="TIGR00756">
    <property type="entry name" value="PPR"/>
    <property type="match status" value="2"/>
</dbReference>